<name>A0A9P6ALS4_9AGAM</name>
<dbReference type="AlphaFoldDB" id="A0A9P6ALS4"/>
<evidence type="ECO:0000256" key="1">
    <source>
        <dbReference type="SAM" id="MobiDB-lite"/>
    </source>
</evidence>
<protein>
    <submittedName>
        <fullName evidence="2">Uncharacterized protein</fullName>
    </submittedName>
</protein>
<comment type="caution">
    <text evidence="2">The sequence shown here is derived from an EMBL/GenBank/DDBJ whole genome shotgun (WGS) entry which is preliminary data.</text>
</comment>
<proteinExistence type="predicted"/>
<dbReference type="Proteomes" id="UP000886523">
    <property type="component" value="Unassembled WGS sequence"/>
</dbReference>
<dbReference type="OrthoDB" id="2530165at2759"/>
<organism evidence="2 3">
    <name type="scientific">Hydnum rufescens UP504</name>
    <dbReference type="NCBI Taxonomy" id="1448309"/>
    <lineage>
        <taxon>Eukaryota</taxon>
        <taxon>Fungi</taxon>
        <taxon>Dikarya</taxon>
        <taxon>Basidiomycota</taxon>
        <taxon>Agaricomycotina</taxon>
        <taxon>Agaricomycetes</taxon>
        <taxon>Cantharellales</taxon>
        <taxon>Hydnaceae</taxon>
        <taxon>Hydnum</taxon>
    </lineage>
</organism>
<feature type="compositionally biased region" description="Acidic residues" evidence="1">
    <location>
        <begin position="224"/>
        <end position="255"/>
    </location>
</feature>
<dbReference type="EMBL" id="MU129064">
    <property type="protein sequence ID" value="KAF9508143.1"/>
    <property type="molecule type" value="Genomic_DNA"/>
</dbReference>
<feature type="region of interest" description="Disordered" evidence="1">
    <location>
        <begin position="207"/>
        <end position="286"/>
    </location>
</feature>
<accession>A0A9P6ALS4</accession>
<sequence>MEYDTLPLRIRKQIDNAFNAVALTNGSIPERGLVPPAAKRRKLAPALDGMQSNYHDETGATSLPEEGGGFIPGDTDAGFVPEGNSEEGRAMPDLGGGFLVEDGNVPDERDMPQYISLSSIPQALQILDLPPSDPDVLDIFKSAASGWTFQGRDRSEMITSDTWDEKGRSELGVRREDWREVCSVLLAPRALADGEDTANLGDILREDETEGGEDDGGLQTNESEPSDSGDYYEDDEDGTGADDDDDDDGDDDEYEASSRRHSTIAARPDVKRSARRKGKGEGKNLLGPHEALRTFALFFPDVELTHLNGRENTEAKKSLEKKRIMIKDITRVATTVGEKIKMDEILEMLEAFSSAQDKSISLPDFERMVMAARLV</sequence>
<keyword evidence="3" id="KW-1185">Reference proteome</keyword>
<reference evidence="2" key="1">
    <citation type="journal article" date="2020" name="Nat. Commun.">
        <title>Large-scale genome sequencing of mycorrhizal fungi provides insights into the early evolution of symbiotic traits.</title>
        <authorList>
            <person name="Miyauchi S."/>
            <person name="Kiss E."/>
            <person name="Kuo A."/>
            <person name="Drula E."/>
            <person name="Kohler A."/>
            <person name="Sanchez-Garcia M."/>
            <person name="Morin E."/>
            <person name="Andreopoulos B."/>
            <person name="Barry K.W."/>
            <person name="Bonito G."/>
            <person name="Buee M."/>
            <person name="Carver A."/>
            <person name="Chen C."/>
            <person name="Cichocki N."/>
            <person name="Clum A."/>
            <person name="Culley D."/>
            <person name="Crous P.W."/>
            <person name="Fauchery L."/>
            <person name="Girlanda M."/>
            <person name="Hayes R.D."/>
            <person name="Keri Z."/>
            <person name="LaButti K."/>
            <person name="Lipzen A."/>
            <person name="Lombard V."/>
            <person name="Magnuson J."/>
            <person name="Maillard F."/>
            <person name="Murat C."/>
            <person name="Nolan M."/>
            <person name="Ohm R.A."/>
            <person name="Pangilinan J."/>
            <person name="Pereira M.F."/>
            <person name="Perotto S."/>
            <person name="Peter M."/>
            <person name="Pfister S."/>
            <person name="Riley R."/>
            <person name="Sitrit Y."/>
            <person name="Stielow J.B."/>
            <person name="Szollosi G."/>
            <person name="Zifcakova L."/>
            <person name="Stursova M."/>
            <person name="Spatafora J.W."/>
            <person name="Tedersoo L."/>
            <person name="Vaario L.M."/>
            <person name="Yamada A."/>
            <person name="Yan M."/>
            <person name="Wang P."/>
            <person name="Xu J."/>
            <person name="Bruns T."/>
            <person name="Baldrian P."/>
            <person name="Vilgalys R."/>
            <person name="Dunand C."/>
            <person name="Henrissat B."/>
            <person name="Grigoriev I.V."/>
            <person name="Hibbett D."/>
            <person name="Nagy L.G."/>
            <person name="Martin F.M."/>
        </authorList>
    </citation>
    <scope>NUCLEOTIDE SEQUENCE</scope>
    <source>
        <strain evidence="2">UP504</strain>
    </source>
</reference>
<evidence type="ECO:0000313" key="3">
    <source>
        <dbReference type="Proteomes" id="UP000886523"/>
    </source>
</evidence>
<gene>
    <name evidence="2" type="ORF">BS47DRAFT_1398021</name>
</gene>
<feature type="region of interest" description="Disordered" evidence="1">
    <location>
        <begin position="46"/>
        <end position="69"/>
    </location>
</feature>
<feature type="compositionally biased region" description="Acidic residues" evidence="1">
    <location>
        <begin position="207"/>
        <end position="216"/>
    </location>
</feature>
<evidence type="ECO:0000313" key="2">
    <source>
        <dbReference type="EMBL" id="KAF9508143.1"/>
    </source>
</evidence>